<reference evidence="1 2" key="1">
    <citation type="journal article" date="2019" name="Sci. Rep.">
        <title>Orb-weaving spider Araneus ventricosus genome elucidates the spidroin gene catalogue.</title>
        <authorList>
            <person name="Kono N."/>
            <person name="Nakamura H."/>
            <person name="Ohtoshi R."/>
            <person name="Moran D.A.P."/>
            <person name="Shinohara A."/>
            <person name="Yoshida Y."/>
            <person name="Fujiwara M."/>
            <person name="Mori M."/>
            <person name="Tomita M."/>
            <person name="Arakawa K."/>
        </authorList>
    </citation>
    <scope>NUCLEOTIDE SEQUENCE [LARGE SCALE GENOMIC DNA]</scope>
</reference>
<dbReference type="EMBL" id="BGPR01000874">
    <property type="protein sequence ID" value="GBM38661.1"/>
    <property type="molecule type" value="Genomic_DNA"/>
</dbReference>
<dbReference type="Proteomes" id="UP000499080">
    <property type="component" value="Unassembled WGS sequence"/>
</dbReference>
<sequence>MNLNFLPSALDVCLDPMAFHFLLSDRISCSSLSCSDANLFLSGSHLFCPAPFCPSKSGFHLSSLSTLSSFFTLTVSVRSLAFENPNIPSDAICNELSCGCT</sequence>
<comment type="caution">
    <text evidence="1">The sequence shown here is derived from an EMBL/GenBank/DDBJ whole genome shotgun (WGS) entry which is preliminary data.</text>
</comment>
<gene>
    <name evidence="1" type="ORF">AVEN_37457_1</name>
</gene>
<accession>A0A4Y2FBU6</accession>
<keyword evidence="2" id="KW-1185">Reference proteome</keyword>
<name>A0A4Y2FBU6_ARAVE</name>
<protein>
    <submittedName>
        <fullName evidence="1">Uncharacterized protein</fullName>
    </submittedName>
</protein>
<proteinExistence type="predicted"/>
<dbReference type="AlphaFoldDB" id="A0A4Y2FBU6"/>
<evidence type="ECO:0000313" key="2">
    <source>
        <dbReference type="Proteomes" id="UP000499080"/>
    </source>
</evidence>
<evidence type="ECO:0000313" key="1">
    <source>
        <dbReference type="EMBL" id="GBM38661.1"/>
    </source>
</evidence>
<organism evidence="1 2">
    <name type="scientific">Araneus ventricosus</name>
    <name type="common">Orbweaver spider</name>
    <name type="synonym">Epeira ventricosa</name>
    <dbReference type="NCBI Taxonomy" id="182803"/>
    <lineage>
        <taxon>Eukaryota</taxon>
        <taxon>Metazoa</taxon>
        <taxon>Ecdysozoa</taxon>
        <taxon>Arthropoda</taxon>
        <taxon>Chelicerata</taxon>
        <taxon>Arachnida</taxon>
        <taxon>Araneae</taxon>
        <taxon>Araneomorphae</taxon>
        <taxon>Entelegynae</taxon>
        <taxon>Araneoidea</taxon>
        <taxon>Araneidae</taxon>
        <taxon>Araneus</taxon>
    </lineage>
</organism>